<organism evidence="1 2">
    <name type="scientific">Candidatus Lloydbacteria bacterium RIFCSPHIGHO2_02_FULL_54_17</name>
    <dbReference type="NCBI Taxonomy" id="1798664"/>
    <lineage>
        <taxon>Bacteria</taxon>
        <taxon>Candidatus Lloydiibacteriota</taxon>
    </lineage>
</organism>
<evidence type="ECO:0000313" key="2">
    <source>
        <dbReference type="Proteomes" id="UP000178636"/>
    </source>
</evidence>
<reference evidence="1 2" key="1">
    <citation type="journal article" date="2016" name="Nat. Commun.">
        <title>Thousands of microbial genomes shed light on interconnected biogeochemical processes in an aquifer system.</title>
        <authorList>
            <person name="Anantharaman K."/>
            <person name="Brown C.T."/>
            <person name="Hug L.A."/>
            <person name="Sharon I."/>
            <person name="Castelle C.J."/>
            <person name="Probst A.J."/>
            <person name="Thomas B.C."/>
            <person name="Singh A."/>
            <person name="Wilkins M.J."/>
            <person name="Karaoz U."/>
            <person name="Brodie E.L."/>
            <person name="Williams K.H."/>
            <person name="Hubbard S.S."/>
            <person name="Banfield J.F."/>
        </authorList>
    </citation>
    <scope>NUCLEOTIDE SEQUENCE [LARGE SCALE GENOMIC DNA]</scope>
</reference>
<evidence type="ECO:0008006" key="3">
    <source>
        <dbReference type="Google" id="ProtNLM"/>
    </source>
</evidence>
<evidence type="ECO:0000313" key="1">
    <source>
        <dbReference type="EMBL" id="OGZ12667.1"/>
    </source>
</evidence>
<dbReference type="AlphaFoldDB" id="A0A1G2DG79"/>
<protein>
    <recommendedName>
        <fullName evidence="3">Ada DNA repair metal-binding domain-containing protein</fullName>
    </recommendedName>
</protein>
<dbReference type="Gene3D" id="3.40.10.10">
    <property type="entry name" value="DNA Methylphosphotriester Repair Domain"/>
    <property type="match status" value="1"/>
</dbReference>
<dbReference type="Proteomes" id="UP000178636">
    <property type="component" value="Unassembled WGS sequence"/>
</dbReference>
<dbReference type="STRING" id="1798664.A3C93_06185"/>
<accession>A0A1G2DG79</accession>
<proteinExistence type="predicted"/>
<gene>
    <name evidence="1" type="ORF">A3C93_06185</name>
</gene>
<dbReference type="SUPFAM" id="SSF57884">
    <property type="entry name" value="Ada DNA repair protein, N-terminal domain (N-Ada 10)"/>
    <property type="match status" value="1"/>
</dbReference>
<dbReference type="EMBL" id="MHLO01000016">
    <property type="protein sequence ID" value="OGZ12667.1"/>
    <property type="molecule type" value="Genomic_DNA"/>
</dbReference>
<name>A0A1G2DG79_9BACT</name>
<comment type="caution">
    <text evidence="1">The sequence shown here is derived from an EMBL/GenBank/DDBJ whole genome shotgun (WGS) entry which is preliminary data.</text>
</comment>
<dbReference type="InterPro" id="IPR035451">
    <property type="entry name" value="Ada-like_dom_sf"/>
</dbReference>
<sequence>MILVGVGAFFLGKMFSIEEKRASELRLIQTGGSPSGGFEVGEGKVVNTVQVPITASSTAGAGGGEEAERPNTVPALSGAYVASKHGEAYYLPWCGGVKLIREENKIWFATKEEAEARGYRPAANCKGL</sequence>